<protein>
    <submittedName>
        <fullName evidence="1">Aldose 1-epimerase family protein</fullName>
    </submittedName>
</protein>
<dbReference type="CDD" id="cd09024">
    <property type="entry name" value="Aldose_epim_lacX"/>
    <property type="match status" value="1"/>
</dbReference>
<dbReference type="InterPro" id="IPR011013">
    <property type="entry name" value="Gal_mutarotase_sf_dom"/>
</dbReference>
<comment type="caution">
    <text evidence="1">The sequence shown here is derived from an EMBL/GenBank/DDBJ whole genome shotgun (WGS) entry which is preliminary data.</text>
</comment>
<evidence type="ECO:0000313" key="2">
    <source>
        <dbReference type="Proteomes" id="UP001230685"/>
    </source>
</evidence>
<dbReference type="InterPro" id="IPR008183">
    <property type="entry name" value="Aldose_1/G6P_1-epimerase"/>
</dbReference>
<dbReference type="InterPro" id="IPR014718">
    <property type="entry name" value="GH-type_carb-bd"/>
</dbReference>
<dbReference type="Pfam" id="PF01263">
    <property type="entry name" value="Aldose_epim"/>
    <property type="match status" value="1"/>
</dbReference>
<sequence>MTDLIWLTNDHLSAAINPFGAELTHLRDADGAELMTDADPAFWPKHAPVLFPVIGMTHSGTIRVDGRDYPMSKHGFARDRMFAVVEQDATSVVFALAADAETQASYPFDFEVRLHFALDGATLRVTATIVNRDPDRPLLAQFGFHPAFAWPLPYGAPRSDHRIVFDRDEPGRLREIAPDGLIAAATADSPLEGRTLHLADALFAHDALVWDPVESDAVTYGGATGGRLRVQFPNTPALGIWTKPGAAFLCIEPWHGIADPEGFAGEFRDKPGVFEVAPGGEKRIMMNVTVEPR</sequence>
<name>A0ABT9ELX0_9SPHN</name>
<keyword evidence="2" id="KW-1185">Reference proteome</keyword>
<proteinExistence type="predicted"/>
<dbReference type="SUPFAM" id="SSF74650">
    <property type="entry name" value="Galactose mutarotase-like"/>
    <property type="match status" value="1"/>
</dbReference>
<organism evidence="1 2">
    <name type="scientific">Sphingomonas aurea</name>
    <dbReference type="NCBI Taxonomy" id="3063994"/>
    <lineage>
        <taxon>Bacteria</taxon>
        <taxon>Pseudomonadati</taxon>
        <taxon>Pseudomonadota</taxon>
        <taxon>Alphaproteobacteria</taxon>
        <taxon>Sphingomonadales</taxon>
        <taxon>Sphingomonadaceae</taxon>
        <taxon>Sphingomonas</taxon>
    </lineage>
</organism>
<gene>
    <name evidence="1" type="ORF">Q5H91_11990</name>
</gene>
<reference evidence="1 2" key="1">
    <citation type="submission" date="2023-07" db="EMBL/GenBank/DDBJ databases">
        <authorList>
            <person name="Kim M.K."/>
        </authorList>
    </citation>
    <scope>NUCLEOTIDE SEQUENCE [LARGE SCALE GENOMIC DNA]</scope>
    <source>
        <strain evidence="1 2">KR1UV-12</strain>
    </source>
</reference>
<accession>A0ABT9ELX0</accession>
<evidence type="ECO:0000313" key="1">
    <source>
        <dbReference type="EMBL" id="MDP1027936.1"/>
    </source>
</evidence>
<dbReference type="Gene3D" id="2.70.98.10">
    <property type="match status" value="1"/>
</dbReference>
<dbReference type="Proteomes" id="UP001230685">
    <property type="component" value="Unassembled WGS sequence"/>
</dbReference>
<dbReference type="RefSeq" id="WP_305173643.1">
    <property type="nucleotide sequence ID" value="NZ_JAUUDS010000006.1"/>
</dbReference>
<dbReference type="EMBL" id="JAUUDS010000006">
    <property type="protein sequence ID" value="MDP1027936.1"/>
    <property type="molecule type" value="Genomic_DNA"/>
</dbReference>
<dbReference type="InterPro" id="IPR037481">
    <property type="entry name" value="LacX"/>
</dbReference>